<evidence type="ECO:0000313" key="3">
    <source>
        <dbReference type="Proteomes" id="UP000176422"/>
    </source>
</evidence>
<feature type="transmembrane region" description="Helical" evidence="1">
    <location>
        <begin position="91"/>
        <end position="108"/>
    </location>
</feature>
<evidence type="ECO:0008006" key="4">
    <source>
        <dbReference type="Google" id="ProtNLM"/>
    </source>
</evidence>
<dbReference type="STRING" id="1802559.A2372_00435"/>
<sequence>MILIARILFLILIAFELLNGFGVLRVPLDFSWFGLIVTSGVAWASIELLFGKAGNEKKLRIALPMAVMAVLLDMAGDVFRLYSRIIWYDRALHVIGGAAVAYLVYLLAERALSALRPGMRALVVVGATSLLGTAYEVEEWLEDAWVHGQMLRLGDGPDTADDLLMNIIGAGIVMAIVLFYEARKKKHEK</sequence>
<name>A0A1F8DWR7_9BACT</name>
<feature type="transmembrane region" description="Helical" evidence="1">
    <location>
        <begin position="163"/>
        <end position="180"/>
    </location>
</feature>
<dbReference type="Proteomes" id="UP000176422">
    <property type="component" value="Unassembled WGS sequence"/>
</dbReference>
<proteinExistence type="predicted"/>
<protein>
    <recommendedName>
        <fullName evidence="4">DUF2238 domain-containing protein</fullName>
    </recommendedName>
</protein>
<accession>A0A1F8DWR7</accession>
<feature type="transmembrane region" description="Helical" evidence="1">
    <location>
        <begin position="30"/>
        <end position="49"/>
    </location>
</feature>
<dbReference type="Pfam" id="PF09997">
    <property type="entry name" value="DUF2238"/>
    <property type="match status" value="1"/>
</dbReference>
<gene>
    <name evidence="2" type="ORF">A2372_00435</name>
</gene>
<dbReference type="InterPro" id="IPR014509">
    <property type="entry name" value="YjdF-like"/>
</dbReference>
<feature type="transmembrane region" description="Helical" evidence="1">
    <location>
        <begin position="61"/>
        <end position="79"/>
    </location>
</feature>
<dbReference type="AlphaFoldDB" id="A0A1F8DWR7"/>
<keyword evidence="1" id="KW-1133">Transmembrane helix</keyword>
<feature type="transmembrane region" description="Helical" evidence="1">
    <location>
        <begin position="120"/>
        <end position="137"/>
    </location>
</feature>
<keyword evidence="1" id="KW-0812">Transmembrane</keyword>
<reference evidence="2 3" key="1">
    <citation type="journal article" date="2016" name="Nat. Commun.">
        <title>Thousands of microbial genomes shed light on interconnected biogeochemical processes in an aquifer system.</title>
        <authorList>
            <person name="Anantharaman K."/>
            <person name="Brown C.T."/>
            <person name="Hug L.A."/>
            <person name="Sharon I."/>
            <person name="Castelle C.J."/>
            <person name="Probst A.J."/>
            <person name="Thomas B.C."/>
            <person name="Singh A."/>
            <person name="Wilkins M.J."/>
            <person name="Karaoz U."/>
            <person name="Brodie E.L."/>
            <person name="Williams K.H."/>
            <person name="Hubbard S.S."/>
            <person name="Banfield J.F."/>
        </authorList>
    </citation>
    <scope>NUCLEOTIDE SEQUENCE [LARGE SCALE GENOMIC DNA]</scope>
</reference>
<evidence type="ECO:0000256" key="1">
    <source>
        <dbReference type="SAM" id="Phobius"/>
    </source>
</evidence>
<comment type="caution">
    <text evidence="2">The sequence shown here is derived from an EMBL/GenBank/DDBJ whole genome shotgun (WGS) entry which is preliminary data.</text>
</comment>
<evidence type="ECO:0000313" key="2">
    <source>
        <dbReference type="EMBL" id="OGM92499.1"/>
    </source>
</evidence>
<organism evidence="2 3">
    <name type="scientific">Candidatus Wolfebacteria bacterium RIFOXYB1_FULL_54_12</name>
    <dbReference type="NCBI Taxonomy" id="1802559"/>
    <lineage>
        <taxon>Bacteria</taxon>
        <taxon>Candidatus Wolfeibacteriota</taxon>
    </lineage>
</organism>
<keyword evidence="1" id="KW-0472">Membrane</keyword>
<dbReference type="EMBL" id="MGIT01000006">
    <property type="protein sequence ID" value="OGM92499.1"/>
    <property type="molecule type" value="Genomic_DNA"/>
</dbReference>
<feature type="transmembrane region" description="Helical" evidence="1">
    <location>
        <begin position="7"/>
        <end position="24"/>
    </location>
</feature>